<gene>
    <name evidence="3" type="ORF">HMPREF1630_05715</name>
</gene>
<organism evidence="3 4">
    <name type="scientific">Anaerococcus lactolyticus S7-1-13</name>
    <dbReference type="NCBI Taxonomy" id="1284686"/>
    <lineage>
        <taxon>Bacteria</taxon>
        <taxon>Bacillati</taxon>
        <taxon>Bacillota</taxon>
        <taxon>Tissierellia</taxon>
        <taxon>Tissierellales</taxon>
        <taxon>Peptoniphilaceae</taxon>
        <taxon>Anaerococcus</taxon>
    </lineage>
</organism>
<feature type="coiled-coil region" evidence="1">
    <location>
        <begin position="133"/>
        <end position="160"/>
    </location>
</feature>
<dbReference type="AlphaFoldDB" id="A0A095YBF5"/>
<keyword evidence="1" id="KW-0175">Coiled coil</keyword>
<evidence type="ECO:0000256" key="2">
    <source>
        <dbReference type="SAM" id="MobiDB-lite"/>
    </source>
</evidence>
<sequence>MIGKKQKVLLIFLALALVGCGKEKLDEELTKVSEEERDKKVNTLAEKSEDEEANPKEKNLAKKESNEDIKLVNEINFKRKPIKAQALEGAKAGSKSTLVEDRQARKDFVTKKQMEKAKGLRFGIHLPKILLDSKDADLANKEIEKDLEELKTMYKDADEYSKNSDEPFVHAEFSTYQDEEILSLFIHLYNNIDSSFQVYRTYNFSIKDGKRLTDDELLSYFAISPDQKLDLMEKSLADYYRHIIDHYDSYLSNPSYQYDMGNKEGFAIKDLWQDNPNIFYVNEVGRLMFFSKIYPDIGIGEVIETQTLAGPDYKTNRYSDDFVRMATKLGIDPDDEKVNAFIIYMGRANAEDTLPNVMSKLFAWQACFADYKDPRLILEGQRDPYDDNNAFLTGNDFYLVVPKWENAVISLRSVEKRNDGKVIEKDNDFLDGICQRSTVLICQSQEKDTPGVKIKIAYRDKEIESLVSLDKNGNLTGLNPEMIDARKILDWDKTVVEYSFSGPLYEKILTIMGRG</sequence>
<evidence type="ECO:0000313" key="3">
    <source>
        <dbReference type="EMBL" id="KGF03937.1"/>
    </source>
</evidence>
<dbReference type="PROSITE" id="PS51257">
    <property type="entry name" value="PROKAR_LIPOPROTEIN"/>
    <property type="match status" value="1"/>
</dbReference>
<name>A0A095YBF5_9FIRM</name>
<dbReference type="EMBL" id="JRMW01000035">
    <property type="protein sequence ID" value="KGF03937.1"/>
    <property type="molecule type" value="Genomic_DNA"/>
</dbReference>
<evidence type="ECO:0008006" key="5">
    <source>
        <dbReference type="Google" id="ProtNLM"/>
    </source>
</evidence>
<comment type="caution">
    <text evidence="3">The sequence shown here is derived from an EMBL/GenBank/DDBJ whole genome shotgun (WGS) entry which is preliminary data.</text>
</comment>
<dbReference type="OrthoDB" id="1694547at2"/>
<feature type="compositionally biased region" description="Basic and acidic residues" evidence="2">
    <location>
        <begin position="28"/>
        <end position="41"/>
    </location>
</feature>
<evidence type="ECO:0000256" key="1">
    <source>
        <dbReference type="SAM" id="Coils"/>
    </source>
</evidence>
<evidence type="ECO:0000313" key="4">
    <source>
        <dbReference type="Proteomes" id="UP000029579"/>
    </source>
</evidence>
<dbReference type="Proteomes" id="UP000029579">
    <property type="component" value="Unassembled WGS sequence"/>
</dbReference>
<protein>
    <recommendedName>
        <fullName evidence="5">Lipoprotein</fullName>
    </recommendedName>
</protein>
<dbReference type="RefSeq" id="WP_037327862.1">
    <property type="nucleotide sequence ID" value="NZ_JRMW01000035.1"/>
</dbReference>
<feature type="compositionally biased region" description="Basic and acidic residues" evidence="2">
    <location>
        <begin position="53"/>
        <end position="65"/>
    </location>
</feature>
<dbReference type="eggNOG" id="ENOG5033R9C">
    <property type="taxonomic scope" value="Bacteria"/>
</dbReference>
<reference evidence="3 4" key="1">
    <citation type="submission" date="2014-07" db="EMBL/GenBank/DDBJ databases">
        <authorList>
            <person name="McCorrison J."/>
            <person name="Sanka R."/>
            <person name="Torralba M."/>
            <person name="Gillis M."/>
            <person name="Haft D.H."/>
            <person name="Methe B."/>
            <person name="Sutton G."/>
            <person name="Nelson K.E."/>
        </authorList>
    </citation>
    <scope>NUCLEOTIDE SEQUENCE [LARGE SCALE GENOMIC DNA]</scope>
    <source>
        <strain evidence="3 4">S7-1-13</strain>
    </source>
</reference>
<proteinExistence type="predicted"/>
<feature type="region of interest" description="Disordered" evidence="2">
    <location>
        <begin position="28"/>
        <end position="65"/>
    </location>
</feature>
<accession>A0A095YBF5</accession>